<feature type="transmembrane region" description="Helical" evidence="1">
    <location>
        <begin position="20"/>
        <end position="38"/>
    </location>
</feature>
<feature type="transmembrane region" description="Helical" evidence="1">
    <location>
        <begin position="292"/>
        <end position="312"/>
    </location>
</feature>
<feature type="transmembrane region" description="Helical" evidence="1">
    <location>
        <begin position="50"/>
        <end position="70"/>
    </location>
</feature>
<keyword evidence="1" id="KW-0812">Transmembrane</keyword>
<evidence type="ECO:0000313" key="3">
    <source>
        <dbReference type="Proteomes" id="UP001218218"/>
    </source>
</evidence>
<sequence length="326" mass="36163">MASECSPSGGPQMNTDISGIGVRVSFYLQTLFLSCLCARSGSPDEIVGALYTLLFTNTAMAVTALILGFQRNPEITFHDGLIIFYLLNLSWVTVVYVSLPVVAKFPNVKLLHVVSVVQSYIIFAFAFTMLISAHSFGRAPECNSHAVVVLFHPFPALPAGRILCLVLTAFFFTVYTGILVKDHLPPTPKRILQWIQQKVNKEVPAADQELPTTQPEAPPQPRPAPPRLAARRVEYHARKPPAVPEYDLQIEWPLVIEILVVLILWGLTVMNTELLISLNHFAPSDGQSSWQFGQVLPMFLVVLPLANLITAFRDHGLRKNPTSQRT</sequence>
<feature type="transmembrane region" description="Helical" evidence="1">
    <location>
        <begin position="82"/>
        <end position="103"/>
    </location>
</feature>
<evidence type="ECO:0000313" key="2">
    <source>
        <dbReference type="EMBL" id="KAJ7362774.1"/>
    </source>
</evidence>
<keyword evidence="1" id="KW-0472">Membrane</keyword>
<protein>
    <submittedName>
        <fullName evidence="2">Uncharacterized protein</fullName>
    </submittedName>
</protein>
<proteinExistence type="predicted"/>
<name>A0AAD7F3D6_9AGAR</name>
<evidence type="ECO:0000256" key="1">
    <source>
        <dbReference type="SAM" id="Phobius"/>
    </source>
</evidence>
<dbReference type="AlphaFoldDB" id="A0AAD7F3D6"/>
<dbReference type="EMBL" id="JARIHO010000004">
    <property type="protein sequence ID" value="KAJ7362774.1"/>
    <property type="molecule type" value="Genomic_DNA"/>
</dbReference>
<accession>A0AAD7F3D6</accession>
<keyword evidence="3" id="KW-1185">Reference proteome</keyword>
<dbReference type="Proteomes" id="UP001218218">
    <property type="component" value="Unassembled WGS sequence"/>
</dbReference>
<gene>
    <name evidence="2" type="ORF">DFH08DRAFT_326169</name>
</gene>
<organism evidence="2 3">
    <name type="scientific">Mycena albidolilacea</name>
    <dbReference type="NCBI Taxonomy" id="1033008"/>
    <lineage>
        <taxon>Eukaryota</taxon>
        <taxon>Fungi</taxon>
        <taxon>Dikarya</taxon>
        <taxon>Basidiomycota</taxon>
        <taxon>Agaricomycotina</taxon>
        <taxon>Agaricomycetes</taxon>
        <taxon>Agaricomycetidae</taxon>
        <taxon>Agaricales</taxon>
        <taxon>Marasmiineae</taxon>
        <taxon>Mycenaceae</taxon>
        <taxon>Mycena</taxon>
    </lineage>
</organism>
<keyword evidence="1" id="KW-1133">Transmembrane helix</keyword>
<feature type="transmembrane region" description="Helical" evidence="1">
    <location>
        <begin position="254"/>
        <end position="272"/>
    </location>
</feature>
<comment type="caution">
    <text evidence="2">The sequence shown here is derived from an EMBL/GenBank/DDBJ whole genome shotgun (WGS) entry which is preliminary data.</text>
</comment>
<feature type="transmembrane region" description="Helical" evidence="1">
    <location>
        <begin position="159"/>
        <end position="180"/>
    </location>
</feature>
<feature type="transmembrane region" description="Helical" evidence="1">
    <location>
        <begin position="110"/>
        <end position="131"/>
    </location>
</feature>
<reference evidence="2" key="1">
    <citation type="submission" date="2023-03" db="EMBL/GenBank/DDBJ databases">
        <title>Massive genome expansion in bonnet fungi (Mycena s.s.) driven by repeated elements and novel gene families across ecological guilds.</title>
        <authorList>
            <consortium name="Lawrence Berkeley National Laboratory"/>
            <person name="Harder C.B."/>
            <person name="Miyauchi S."/>
            <person name="Viragh M."/>
            <person name="Kuo A."/>
            <person name="Thoen E."/>
            <person name="Andreopoulos B."/>
            <person name="Lu D."/>
            <person name="Skrede I."/>
            <person name="Drula E."/>
            <person name="Henrissat B."/>
            <person name="Morin E."/>
            <person name="Kohler A."/>
            <person name="Barry K."/>
            <person name="LaButti K."/>
            <person name="Morin E."/>
            <person name="Salamov A."/>
            <person name="Lipzen A."/>
            <person name="Mereny Z."/>
            <person name="Hegedus B."/>
            <person name="Baldrian P."/>
            <person name="Stursova M."/>
            <person name="Weitz H."/>
            <person name="Taylor A."/>
            <person name="Grigoriev I.V."/>
            <person name="Nagy L.G."/>
            <person name="Martin F."/>
            <person name="Kauserud H."/>
        </authorList>
    </citation>
    <scope>NUCLEOTIDE SEQUENCE</scope>
    <source>
        <strain evidence="2">CBHHK002</strain>
    </source>
</reference>